<dbReference type="RefSeq" id="WP_158029600.1">
    <property type="nucleotide sequence ID" value="NZ_BMHG01000001.1"/>
</dbReference>
<sequence length="67" mass="7261">MSRKYARTAIPGTPVRLFVATRIVLSLEEHRHVAGRADLQHLFGHADPTATTALANVARESRRGAAA</sequence>
<accession>A0A6H9WQT5</accession>
<organism evidence="1 2">
    <name type="scientific">Pseudoclavibacter endophyticus</name>
    <dbReference type="NCBI Taxonomy" id="1778590"/>
    <lineage>
        <taxon>Bacteria</taxon>
        <taxon>Bacillati</taxon>
        <taxon>Actinomycetota</taxon>
        <taxon>Actinomycetes</taxon>
        <taxon>Micrococcales</taxon>
        <taxon>Microbacteriaceae</taxon>
        <taxon>Pseudoclavibacter</taxon>
    </lineage>
</organism>
<proteinExistence type="predicted"/>
<dbReference type="Proteomes" id="UP000431744">
    <property type="component" value="Unassembled WGS sequence"/>
</dbReference>
<dbReference type="EMBL" id="WBJY01000002">
    <property type="protein sequence ID" value="KAB1648405.1"/>
    <property type="molecule type" value="Genomic_DNA"/>
</dbReference>
<evidence type="ECO:0000313" key="2">
    <source>
        <dbReference type="Proteomes" id="UP000431744"/>
    </source>
</evidence>
<reference evidence="1 2" key="1">
    <citation type="submission" date="2019-09" db="EMBL/GenBank/DDBJ databases">
        <title>Phylogeny of genus Pseudoclavibacter and closely related genus.</title>
        <authorList>
            <person name="Li Y."/>
        </authorList>
    </citation>
    <scope>NUCLEOTIDE SEQUENCE [LARGE SCALE GENOMIC DNA]</scope>
    <source>
        <strain evidence="1 2">EGI 60007</strain>
    </source>
</reference>
<gene>
    <name evidence="1" type="ORF">F8O04_12020</name>
</gene>
<dbReference type="OrthoDB" id="4764576at2"/>
<name>A0A6H9WQT5_9MICO</name>
<dbReference type="AlphaFoldDB" id="A0A6H9WQT5"/>
<comment type="caution">
    <text evidence="1">The sequence shown here is derived from an EMBL/GenBank/DDBJ whole genome shotgun (WGS) entry which is preliminary data.</text>
</comment>
<protein>
    <submittedName>
        <fullName evidence="1">Uncharacterized protein</fullName>
    </submittedName>
</protein>
<keyword evidence="2" id="KW-1185">Reference proteome</keyword>
<evidence type="ECO:0000313" key="1">
    <source>
        <dbReference type="EMBL" id="KAB1648405.1"/>
    </source>
</evidence>